<evidence type="ECO:0000256" key="3">
    <source>
        <dbReference type="PIRNR" id="PIRNR001369"/>
    </source>
</evidence>
<evidence type="ECO:0000256" key="6">
    <source>
        <dbReference type="SAM" id="MobiDB-lite"/>
    </source>
</evidence>
<dbReference type="InterPro" id="IPR036969">
    <property type="entry name" value="Citrate_synthase_sf"/>
</dbReference>
<keyword evidence="7" id="KW-1185">Reference proteome</keyword>
<feature type="active site" evidence="4">
    <location>
        <position position="360"/>
    </location>
</feature>
<dbReference type="InterPro" id="IPR016143">
    <property type="entry name" value="Citrate_synth-like_sm_a-sub"/>
</dbReference>
<dbReference type="GO" id="GO:0050440">
    <property type="term" value="F:2-methylcitrate synthase activity"/>
    <property type="evidence" value="ECO:0007669"/>
    <property type="project" value="TreeGrafter"/>
</dbReference>
<evidence type="ECO:0000256" key="5">
    <source>
        <dbReference type="RuleBase" id="RU000441"/>
    </source>
</evidence>
<dbReference type="PRINTS" id="PR00143">
    <property type="entry name" value="CITRTSNTHASE"/>
</dbReference>
<dbReference type="SUPFAM" id="SSF48256">
    <property type="entry name" value="Citrate synthase"/>
    <property type="match status" value="1"/>
</dbReference>
<dbReference type="AlphaFoldDB" id="A0A6P6RQA5"/>
<dbReference type="Gene3D" id="1.10.580.10">
    <property type="entry name" value="Citrate Synthase, domain 1"/>
    <property type="match status" value="1"/>
</dbReference>
<proteinExistence type="inferred from homology"/>
<dbReference type="RefSeq" id="XP_026190006.1">
    <property type="nucleotide sequence ID" value="XM_026334221.1"/>
</dbReference>
<dbReference type="Pfam" id="PF00285">
    <property type="entry name" value="Citrate_synt"/>
    <property type="match status" value="1"/>
</dbReference>
<keyword evidence="2 3" id="KW-0808">Transferase</keyword>
<dbReference type="GeneID" id="34622880"/>
<dbReference type="GO" id="GO:0005975">
    <property type="term" value="P:carbohydrate metabolic process"/>
    <property type="evidence" value="ECO:0007669"/>
    <property type="project" value="TreeGrafter"/>
</dbReference>
<feature type="region of interest" description="Disordered" evidence="6">
    <location>
        <begin position="1"/>
        <end position="48"/>
    </location>
</feature>
<dbReference type="OrthoDB" id="435022at2759"/>
<evidence type="ECO:0000313" key="8">
    <source>
        <dbReference type="RefSeq" id="XP_026190006.1"/>
    </source>
</evidence>
<dbReference type="PANTHER" id="PTHR11739:SF25">
    <property type="entry name" value="CITRATE SYNTHASE-RELATED PROTEIN DDB_G0287281"/>
    <property type="match status" value="1"/>
</dbReference>
<protein>
    <recommendedName>
        <fullName evidence="3 5">Citrate synthase</fullName>
    </recommendedName>
</protein>
<accession>A0A6P6RQA5</accession>
<gene>
    <name evidence="8" type="primary">LOC34622880</name>
</gene>
<dbReference type="PANTHER" id="PTHR11739">
    <property type="entry name" value="CITRATE SYNTHASE"/>
    <property type="match status" value="1"/>
</dbReference>
<dbReference type="GO" id="GO:0019679">
    <property type="term" value="P:propionate metabolic process, methylcitrate cycle"/>
    <property type="evidence" value="ECO:0007669"/>
    <property type="project" value="TreeGrafter"/>
</dbReference>
<organism evidence="7 8">
    <name type="scientific">Cyclospora cayetanensis</name>
    <dbReference type="NCBI Taxonomy" id="88456"/>
    <lineage>
        <taxon>Eukaryota</taxon>
        <taxon>Sar</taxon>
        <taxon>Alveolata</taxon>
        <taxon>Apicomplexa</taxon>
        <taxon>Conoidasida</taxon>
        <taxon>Coccidia</taxon>
        <taxon>Eucoccidiorida</taxon>
        <taxon>Eimeriorina</taxon>
        <taxon>Eimeriidae</taxon>
        <taxon>Cyclospora</taxon>
    </lineage>
</organism>
<dbReference type="GO" id="GO:0005759">
    <property type="term" value="C:mitochondrial matrix"/>
    <property type="evidence" value="ECO:0007669"/>
    <property type="project" value="TreeGrafter"/>
</dbReference>
<evidence type="ECO:0000256" key="1">
    <source>
        <dbReference type="ARBA" id="ARBA00010566"/>
    </source>
</evidence>
<evidence type="ECO:0000313" key="7">
    <source>
        <dbReference type="Proteomes" id="UP000515125"/>
    </source>
</evidence>
<name>A0A6P6RQA5_9EIME</name>
<dbReference type="GO" id="GO:0006099">
    <property type="term" value="P:tricarboxylic acid cycle"/>
    <property type="evidence" value="ECO:0007669"/>
    <property type="project" value="InterPro"/>
</dbReference>
<feature type="active site" evidence="4">
    <location>
        <position position="306"/>
    </location>
</feature>
<dbReference type="InterPro" id="IPR016142">
    <property type="entry name" value="Citrate_synth-like_lrg_a-sub"/>
</dbReference>
<evidence type="ECO:0000256" key="2">
    <source>
        <dbReference type="ARBA" id="ARBA00022679"/>
    </source>
</evidence>
<dbReference type="InterPro" id="IPR002020">
    <property type="entry name" value="Citrate_synthase"/>
</dbReference>
<dbReference type="Gene3D" id="1.10.230.10">
    <property type="entry name" value="Cytochrome P450-Terp, domain 2"/>
    <property type="match status" value="1"/>
</dbReference>
<reference evidence="8" key="1">
    <citation type="submission" date="2025-08" db="UniProtKB">
        <authorList>
            <consortium name="RefSeq"/>
        </authorList>
    </citation>
    <scope>IDENTIFICATION</scope>
</reference>
<dbReference type="InterPro" id="IPR024176">
    <property type="entry name" value="Citrate_synthase_bac-typ"/>
</dbReference>
<comment type="similarity">
    <text evidence="1 3 5">Belongs to the citrate synthase family.</text>
</comment>
<dbReference type="PIRSF" id="PIRSF001369">
    <property type="entry name" value="Citrate_synth"/>
    <property type="match status" value="1"/>
</dbReference>
<evidence type="ECO:0000256" key="4">
    <source>
        <dbReference type="PIRSR" id="PIRSR001369-1"/>
    </source>
</evidence>
<dbReference type="Proteomes" id="UP000515125">
    <property type="component" value="Unplaced"/>
</dbReference>
<sequence length="429" mass="46837">MPSEDYSSDARIGSYRQQESRFAGSSSHDWKAGVQARSTAPIGAPKKPSSGGLAGIIAGESSICTVALGSGLNYRGYNVVDLAREATFEEVVHLLLMGELPTQEQLTALKQKLCDARQLPPQVLAVLKLIPKEAHPMDVLRTTCSVLGTLEPETAPSVQQVEIALRLIGGFAGALNYWYHFSNSGKEISLQSNPEDSVAVNFLKLLHGDPEFKPHPVVAKTLDTSLILYAEHDFNASTFACRVTAGTRSDLYSCICSGIGTLKGPLHGGANEAALEMLMPLRSVDKAKRRLEEAFSRRELVMGFGHRMYKNGDPRAPLMRGLAEALAKAKLPHSDPIMVQVGAFMEEEMLKRKKMHPNVDFSAAIAYKQCGVPMAFFTPLFAIARTAGWAAHVFEQRAVNRLIRPASLYVGPAPRPYLPRERRVPSAKL</sequence>